<dbReference type="EMBL" id="JAPXFL010000004">
    <property type="protein sequence ID" value="KAK9507657.1"/>
    <property type="molecule type" value="Genomic_DNA"/>
</dbReference>
<evidence type="ECO:0000256" key="1">
    <source>
        <dbReference type="ARBA" id="ARBA00004123"/>
    </source>
</evidence>
<dbReference type="InterPro" id="IPR012677">
    <property type="entry name" value="Nucleotide-bd_a/b_plait_sf"/>
</dbReference>
<feature type="compositionally biased region" description="Basic and acidic residues" evidence="5">
    <location>
        <begin position="389"/>
        <end position="460"/>
    </location>
</feature>
<dbReference type="Gene3D" id="3.30.70.330">
    <property type="match status" value="1"/>
</dbReference>
<dbReference type="GO" id="GO:0003729">
    <property type="term" value="F:mRNA binding"/>
    <property type="evidence" value="ECO:0007669"/>
    <property type="project" value="TreeGrafter"/>
</dbReference>
<evidence type="ECO:0000256" key="4">
    <source>
        <dbReference type="ARBA" id="ARBA00023242"/>
    </source>
</evidence>
<dbReference type="PANTHER" id="PTHR13112">
    <property type="entry name" value="UPF3 REGULATOR OF NONSENSE TRANSCRIPTS-LIKE PROTEIN"/>
    <property type="match status" value="1"/>
</dbReference>
<keyword evidence="3" id="KW-0866">Nonsense-mediated mRNA decay</keyword>
<dbReference type="AlphaFoldDB" id="A0AAW1DF87"/>
<feature type="region of interest" description="Disordered" evidence="5">
    <location>
        <begin position="17"/>
        <end position="41"/>
    </location>
</feature>
<evidence type="ECO:0000256" key="3">
    <source>
        <dbReference type="ARBA" id="ARBA00023161"/>
    </source>
</evidence>
<comment type="caution">
    <text evidence="7">The sequence shown here is derived from an EMBL/GenBank/DDBJ whole genome shotgun (WGS) entry which is preliminary data.</text>
</comment>
<feature type="compositionally biased region" description="Polar residues" evidence="5">
    <location>
        <begin position="483"/>
        <end position="493"/>
    </location>
</feature>
<feature type="compositionally biased region" description="Polar residues" evidence="5">
    <location>
        <begin position="689"/>
        <end position="701"/>
    </location>
</feature>
<dbReference type="Proteomes" id="UP001461498">
    <property type="component" value="Unassembled WGS sequence"/>
</dbReference>
<dbReference type="GO" id="GO:0000184">
    <property type="term" value="P:nuclear-transcribed mRNA catabolic process, nonsense-mediated decay"/>
    <property type="evidence" value="ECO:0007669"/>
    <property type="project" value="UniProtKB-KW"/>
</dbReference>
<feature type="compositionally biased region" description="Basic and acidic residues" evidence="5">
    <location>
        <begin position="500"/>
        <end position="544"/>
    </location>
</feature>
<feature type="compositionally biased region" description="Basic and acidic residues" evidence="5">
    <location>
        <begin position="564"/>
        <end position="581"/>
    </location>
</feature>
<comment type="subcellular location">
    <subcellularLocation>
        <location evidence="1">Nucleus</location>
    </subcellularLocation>
</comment>
<dbReference type="GO" id="GO:0045727">
    <property type="term" value="P:positive regulation of translation"/>
    <property type="evidence" value="ECO:0007669"/>
    <property type="project" value="TreeGrafter"/>
</dbReference>
<dbReference type="GO" id="GO:0005737">
    <property type="term" value="C:cytoplasm"/>
    <property type="evidence" value="ECO:0007669"/>
    <property type="project" value="TreeGrafter"/>
</dbReference>
<evidence type="ECO:0000259" key="6">
    <source>
        <dbReference type="Pfam" id="PF03467"/>
    </source>
</evidence>
<feature type="compositionally biased region" description="Basic and acidic residues" evidence="5">
    <location>
        <begin position="611"/>
        <end position="635"/>
    </location>
</feature>
<feature type="compositionally biased region" description="Basic and acidic residues" evidence="5">
    <location>
        <begin position="258"/>
        <end position="276"/>
    </location>
</feature>
<feature type="region of interest" description="Disordered" evidence="5">
    <location>
        <begin position="258"/>
        <end position="711"/>
    </location>
</feature>
<evidence type="ECO:0000313" key="7">
    <source>
        <dbReference type="EMBL" id="KAK9507657.1"/>
    </source>
</evidence>
<name>A0AAW1DF87_9HEMI</name>
<feature type="compositionally biased region" description="Polar residues" evidence="5">
    <location>
        <begin position="636"/>
        <end position="648"/>
    </location>
</feature>
<reference evidence="7 8" key="1">
    <citation type="submission" date="2022-12" db="EMBL/GenBank/DDBJ databases">
        <title>Chromosome-level genome assembly of true bugs.</title>
        <authorList>
            <person name="Ma L."/>
            <person name="Li H."/>
        </authorList>
    </citation>
    <scope>NUCLEOTIDE SEQUENCE [LARGE SCALE GENOMIC DNA]</scope>
    <source>
        <strain evidence="7">Lab_2022b</strain>
    </source>
</reference>
<gene>
    <name evidence="7" type="ORF">O3M35_007465</name>
</gene>
<feature type="compositionally biased region" description="Basic and acidic residues" evidence="5">
    <location>
        <begin position="293"/>
        <end position="379"/>
    </location>
</feature>
<dbReference type="FunFam" id="3.30.70.330:FF:000717">
    <property type="entry name" value="regulator of nonsense transcripts 3B"/>
    <property type="match status" value="1"/>
</dbReference>
<proteinExistence type="inferred from homology"/>
<evidence type="ECO:0000256" key="2">
    <source>
        <dbReference type="ARBA" id="ARBA00005991"/>
    </source>
</evidence>
<comment type="similarity">
    <text evidence="2">Belongs to the RENT3 family.</text>
</comment>
<sequence>MDVEIEDNDLIETNAEVGGEVKDTISTPTDSIPRTEDTVKDEKISKDEIVNSDITESKGLQNISHKCENIQETSRSTDQVFENGKRKVKEEKPPTKVVVRRLPPLMTKDIFLEQVSPLPPYDYMYFVCGDPSYGLHSFSRAYINFMNQEDVFTFTRTFDNYVFLDAKGQEYPAIVEFSPFQRVPKQRSKKKDTLTGTIESDPMYITFRENLLAEALENSKPGAKTMKQHYFETEISTTEEVNTTPLLEFLKQKRAEKARIRDERREEKKRKEAERKLKQKKEKKAEGEEEETAKDVKVLQSKERRDSKDKDLKITKKKEDKEKLLKENRTREFKNRSGKSYQEERIRQAERREERKKESNSVTFERKSESQGSDAKDTETLEDTSVQEGKGRLFFEKKKIYENKKKGDTDDWKIEGEVEKRIKTDRNRSERRQRERERKRREEFANRKGFEKKHSDSVDKRKTKTYKSLSSECNEDRKEVTDKANNVTNQTNETVDEEQTEPKGSKEANKIIKNEISDENHDKIVCQRRKSLESGDVTDHKIETTDSSTLSKRRNSLESVNTNAEDKFKLKKSEKGSEHSKVQNAELSFDMEQSKASNEEIKSKQPNSSEIKNEECKPESKTDENNKNDEGKTKSTESANTADVSNSTRGKDPRTDRRIRNKDRPSLQIYRPGMGKFSKQRLEKEKVLGSSTEVESPSHSPSPTPKMKFST</sequence>
<dbReference type="PANTHER" id="PTHR13112:SF0">
    <property type="entry name" value="FI21285P1"/>
    <property type="match status" value="1"/>
</dbReference>
<evidence type="ECO:0000256" key="5">
    <source>
        <dbReference type="SAM" id="MobiDB-lite"/>
    </source>
</evidence>
<dbReference type="CDD" id="cd12455">
    <property type="entry name" value="RRM_like_Smg4_UPF3"/>
    <property type="match status" value="1"/>
</dbReference>
<dbReference type="GO" id="GO:0005730">
    <property type="term" value="C:nucleolus"/>
    <property type="evidence" value="ECO:0007669"/>
    <property type="project" value="TreeGrafter"/>
</dbReference>
<organism evidence="7 8">
    <name type="scientific">Rhynocoris fuscipes</name>
    <dbReference type="NCBI Taxonomy" id="488301"/>
    <lineage>
        <taxon>Eukaryota</taxon>
        <taxon>Metazoa</taxon>
        <taxon>Ecdysozoa</taxon>
        <taxon>Arthropoda</taxon>
        <taxon>Hexapoda</taxon>
        <taxon>Insecta</taxon>
        <taxon>Pterygota</taxon>
        <taxon>Neoptera</taxon>
        <taxon>Paraneoptera</taxon>
        <taxon>Hemiptera</taxon>
        <taxon>Heteroptera</taxon>
        <taxon>Panheteroptera</taxon>
        <taxon>Cimicomorpha</taxon>
        <taxon>Reduviidae</taxon>
        <taxon>Harpactorinae</taxon>
        <taxon>Harpactorini</taxon>
        <taxon>Rhynocoris</taxon>
    </lineage>
</organism>
<dbReference type="SUPFAM" id="SSF54928">
    <property type="entry name" value="RNA-binding domain, RBD"/>
    <property type="match status" value="1"/>
</dbReference>
<dbReference type="Pfam" id="PF03467">
    <property type="entry name" value="Smg4_UPF3"/>
    <property type="match status" value="1"/>
</dbReference>
<accession>A0AAW1DF87</accession>
<keyword evidence="8" id="KW-1185">Reference proteome</keyword>
<feature type="domain" description="UPF3" evidence="6">
    <location>
        <begin position="94"/>
        <end position="255"/>
    </location>
</feature>
<dbReference type="InterPro" id="IPR035979">
    <property type="entry name" value="RBD_domain_sf"/>
</dbReference>
<feature type="compositionally biased region" description="Basic and acidic residues" evidence="5">
    <location>
        <begin position="649"/>
        <end position="665"/>
    </location>
</feature>
<evidence type="ECO:0000313" key="8">
    <source>
        <dbReference type="Proteomes" id="UP001461498"/>
    </source>
</evidence>
<dbReference type="InterPro" id="IPR005120">
    <property type="entry name" value="UPF3_dom"/>
</dbReference>
<keyword evidence="4" id="KW-0539">Nucleus</keyword>
<protein>
    <recommendedName>
        <fullName evidence="6">UPF3 domain-containing protein</fullName>
    </recommendedName>
</protein>
<dbReference type="InterPro" id="IPR039722">
    <property type="entry name" value="Upf3"/>
</dbReference>